<evidence type="ECO:0000256" key="2">
    <source>
        <dbReference type="ARBA" id="ARBA00006542"/>
    </source>
</evidence>
<feature type="domain" description="Glucose-6-phosphate isomerase prokaryote" evidence="7">
    <location>
        <begin position="36"/>
        <end position="165"/>
    </location>
</feature>
<comment type="catalytic activity">
    <reaction evidence="6">
        <text>alpha-D-glucose 6-phosphate = beta-D-fructose 6-phosphate</text>
        <dbReference type="Rhea" id="RHEA:11816"/>
        <dbReference type="ChEBI" id="CHEBI:57634"/>
        <dbReference type="ChEBI" id="CHEBI:58225"/>
        <dbReference type="EC" id="5.3.1.9"/>
    </reaction>
</comment>
<keyword evidence="4" id="KW-0312">Gluconeogenesis</keyword>
<gene>
    <name evidence="8" type="ORF">SAMN04488529_1188</name>
</gene>
<keyword evidence="9" id="KW-1185">Reference proteome</keyword>
<keyword evidence="5" id="KW-0324">Glycolysis</keyword>
<dbReference type="AlphaFoldDB" id="A0A1H0VNA7"/>
<dbReference type="EC" id="5.3.1.9" evidence="3"/>
<comment type="pathway">
    <text evidence="1">Carbohydrate degradation; glycolysis; D-glyceraldehyde 3-phosphate and glycerone phosphate from D-glucose: step 2/4.</text>
</comment>
<proteinExistence type="inferred from homology"/>
<dbReference type="Pfam" id="PF06560">
    <property type="entry name" value="GPI"/>
    <property type="match status" value="1"/>
</dbReference>
<dbReference type="InterPro" id="IPR014710">
    <property type="entry name" value="RmlC-like_jellyroll"/>
</dbReference>
<dbReference type="GO" id="GO:0006096">
    <property type="term" value="P:glycolytic process"/>
    <property type="evidence" value="ECO:0007669"/>
    <property type="project" value="UniProtKB-UniPathway"/>
</dbReference>
<dbReference type="GO" id="GO:0005737">
    <property type="term" value="C:cytoplasm"/>
    <property type="evidence" value="ECO:0007669"/>
    <property type="project" value="InterPro"/>
</dbReference>
<dbReference type="STRING" id="94869.SAMN04488529_1188"/>
<sequence length="183" mass="21116">MKIIEPRAWHEMIEGVLTGDNVKHYKKYLEEVKNIYKDSDGTDLSTLVYEVYSYSEGEEKKAGNLFWGLTVMYPVYLNGECNMTRGHFHEDTDCAEFYFGLEGEGLLLLMNKAGDMWAEKISKGSLHHIDGEIAHRIVNIGDDVLKVGACWPTTSGHDYKSIENKQFPYRIFKNNDEIEFFKI</sequence>
<dbReference type="EMBL" id="FNJM01000018">
    <property type="protein sequence ID" value="SDP79910.1"/>
    <property type="molecule type" value="Genomic_DNA"/>
</dbReference>
<dbReference type="UniPathway" id="UPA00109">
    <property type="reaction ID" value="UER00181"/>
</dbReference>
<evidence type="ECO:0000259" key="7">
    <source>
        <dbReference type="Pfam" id="PF06560"/>
    </source>
</evidence>
<dbReference type="OrthoDB" id="5592106at2"/>
<dbReference type="SUPFAM" id="SSF51182">
    <property type="entry name" value="RmlC-like cupins"/>
    <property type="match status" value="1"/>
</dbReference>
<evidence type="ECO:0000256" key="3">
    <source>
        <dbReference type="ARBA" id="ARBA00011952"/>
    </source>
</evidence>
<reference evidence="8 9" key="1">
    <citation type="submission" date="2016-10" db="EMBL/GenBank/DDBJ databases">
        <authorList>
            <person name="de Groot N.N."/>
        </authorList>
    </citation>
    <scope>NUCLEOTIDE SEQUENCE [LARGE SCALE GENOMIC DNA]</scope>
    <source>
        <strain evidence="8 9">DSM 12272</strain>
    </source>
</reference>
<evidence type="ECO:0000256" key="6">
    <source>
        <dbReference type="ARBA" id="ARBA00029321"/>
    </source>
</evidence>
<dbReference type="RefSeq" id="WP_089972919.1">
    <property type="nucleotide sequence ID" value="NZ_FNJM01000018.1"/>
</dbReference>
<evidence type="ECO:0000313" key="8">
    <source>
        <dbReference type="EMBL" id="SDP79910.1"/>
    </source>
</evidence>
<dbReference type="CDD" id="cd02218">
    <property type="entry name" value="cupin_PGI"/>
    <property type="match status" value="1"/>
</dbReference>
<keyword evidence="8" id="KW-0413">Isomerase</keyword>
<dbReference type="GO" id="GO:0006094">
    <property type="term" value="P:gluconeogenesis"/>
    <property type="evidence" value="ECO:0007669"/>
    <property type="project" value="UniProtKB-KW"/>
</dbReference>
<name>A0A1H0VNA7_9CLOT</name>
<evidence type="ECO:0000256" key="1">
    <source>
        <dbReference type="ARBA" id="ARBA00004926"/>
    </source>
</evidence>
<dbReference type="InterPro" id="IPR011051">
    <property type="entry name" value="RmlC_Cupin_sf"/>
</dbReference>
<dbReference type="Proteomes" id="UP000198597">
    <property type="component" value="Unassembled WGS sequence"/>
</dbReference>
<accession>A0A1H0VNA7</accession>
<dbReference type="InterPro" id="IPR010551">
    <property type="entry name" value="G6P_isomerase_prok"/>
</dbReference>
<dbReference type="Gene3D" id="2.60.120.10">
    <property type="entry name" value="Jelly Rolls"/>
    <property type="match status" value="1"/>
</dbReference>
<evidence type="ECO:0000256" key="5">
    <source>
        <dbReference type="ARBA" id="ARBA00023152"/>
    </source>
</evidence>
<comment type="similarity">
    <text evidence="2">Belongs to the archaeal-type GPI family.</text>
</comment>
<protein>
    <recommendedName>
        <fullName evidence="3">glucose-6-phosphate isomerase</fullName>
        <ecNumber evidence="3">5.3.1.9</ecNumber>
    </recommendedName>
</protein>
<organism evidence="8 9">
    <name type="scientific">Clostridium gasigenes</name>
    <dbReference type="NCBI Taxonomy" id="94869"/>
    <lineage>
        <taxon>Bacteria</taxon>
        <taxon>Bacillati</taxon>
        <taxon>Bacillota</taxon>
        <taxon>Clostridia</taxon>
        <taxon>Eubacteriales</taxon>
        <taxon>Clostridiaceae</taxon>
        <taxon>Clostridium</taxon>
    </lineage>
</organism>
<evidence type="ECO:0000313" key="9">
    <source>
        <dbReference type="Proteomes" id="UP000198597"/>
    </source>
</evidence>
<dbReference type="GO" id="GO:0004347">
    <property type="term" value="F:glucose-6-phosphate isomerase activity"/>
    <property type="evidence" value="ECO:0007669"/>
    <property type="project" value="UniProtKB-EC"/>
</dbReference>
<evidence type="ECO:0000256" key="4">
    <source>
        <dbReference type="ARBA" id="ARBA00022432"/>
    </source>
</evidence>